<dbReference type="AlphaFoldDB" id="A0AAD6XVU1"/>
<protein>
    <recommendedName>
        <fullName evidence="3">RNase H type-1 domain-containing protein</fullName>
    </recommendedName>
</protein>
<dbReference type="Gene3D" id="3.30.420.10">
    <property type="entry name" value="Ribonuclease H-like superfamily/Ribonuclease H"/>
    <property type="match status" value="1"/>
</dbReference>
<dbReference type="InterPro" id="IPR036397">
    <property type="entry name" value="RNaseH_sf"/>
</dbReference>
<name>A0AAD6XVU1_9AGAR</name>
<dbReference type="Proteomes" id="UP001222325">
    <property type="component" value="Unassembled WGS sequence"/>
</dbReference>
<comment type="caution">
    <text evidence="1">The sequence shown here is derived from an EMBL/GenBank/DDBJ whole genome shotgun (WGS) entry which is preliminary data.</text>
</comment>
<evidence type="ECO:0000313" key="1">
    <source>
        <dbReference type="EMBL" id="KAJ7103069.1"/>
    </source>
</evidence>
<sequence length="152" mass="16176">MKIAIRLGLGSLKSISAFSTRAFSTTVAPPAPRRIPPHSVRPPISHEIARSKPAAKHNAMCLVSALREFTVWADGSAIDDGVGAAARAMTPFGTLVKRAHLGPRSAHTPAKAELFALVLALRIVNSAPVRALRLRRVTLLTDCQQAIRATCA</sequence>
<evidence type="ECO:0008006" key="3">
    <source>
        <dbReference type="Google" id="ProtNLM"/>
    </source>
</evidence>
<reference evidence="1" key="1">
    <citation type="submission" date="2023-03" db="EMBL/GenBank/DDBJ databases">
        <title>Massive genome expansion in bonnet fungi (Mycena s.s.) driven by repeated elements and novel gene families across ecological guilds.</title>
        <authorList>
            <consortium name="Lawrence Berkeley National Laboratory"/>
            <person name="Harder C.B."/>
            <person name="Miyauchi S."/>
            <person name="Viragh M."/>
            <person name="Kuo A."/>
            <person name="Thoen E."/>
            <person name="Andreopoulos B."/>
            <person name="Lu D."/>
            <person name="Skrede I."/>
            <person name="Drula E."/>
            <person name="Henrissat B."/>
            <person name="Morin E."/>
            <person name="Kohler A."/>
            <person name="Barry K."/>
            <person name="LaButti K."/>
            <person name="Morin E."/>
            <person name="Salamov A."/>
            <person name="Lipzen A."/>
            <person name="Mereny Z."/>
            <person name="Hegedus B."/>
            <person name="Baldrian P."/>
            <person name="Stursova M."/>
            <person name="Weitz H."/>
            <person name="Taylor A."/>
            <person name="Grigoriev I.V."/>
            <person name="Nagy L.G."/>
            <person name="Martin F."/>
            <person name="Kauserud H."/>
        </authorList>
    </citation>
    <scope>NUCLEOTIDE SEQUENCE</scope>
    <source>
        <strain evidence="1">CBHHK173m</strain>
    </source>
</reference>
<keyword evidence="2" id="KW-1185">Reference proteome</keyword>
<dbReference type="SUPFAM" id="SSF53098">
    <property type="entry name" value="Ribonuclease H-like"/>
    <property type="match status" value="1"/>
</dbReference>
<dbReference type="EMBL" id="JARJCN010000002">
    <property type="protein sequence ID" value="KAJ7103069.1"/>
    <property type="molecule type" value="Genomic_DNA"/>
</dbReference>
<dbReference type="GO" id="GO:0003676">
    <property type="term" value="F:nucleic acid binding"/>
    <property type="evidence" value="ECO:0007669"/>
    <property type="project" value="InterPro"/>
</dbReference>
<organism evidence="1 2">
    <name type="scientific">Mycena belliarum</name>
    <dbReference type="NCBI Taxonomy" id="1033014"/>
    <lineage>
        <taxon>Eukaryota</taxon>
        <taxon>Fungi</taxon>
        <taxon>Dikarya</taxon>
        <taxon>Basidiomycota</taxon>
        <taxon>Agaricomycotina</taxon>
        <taxon>Agaricomycetes</taxon>
        <taxon>Agaricomycetidae</taxon>
        <taxon>Agaricales</taxon>
        <taxon>Marasmiineae</taxon>
        <taxon>Mycenaceae</taxon>
        <taxon>Mycena</taxon>
    </lineage>
</organism>
<proteinExistence type="predicted"/>
<gene>
    <name evidence="1" type="ORF">B0H15DRAFT_191810</name>
</gene>
<dbReference type="InterPro" id="IPR012337">
    <property type="entry name" value="RNaseH-like_sf"/>
</dbReference>
<accession>A0AAD6XVU1</accession>
<evidence type="ECO:0000313" key="2">
    <source>
        <dbReference type="Proteomes" id="UP001222325"/>
    </source>
</evidence>